<dbReference type="InterPro" id="IPR007867">
    <property type="entry name" value="GMC_OxRtase_C"/>
</dbReference>
<organism evidence="9 10">
    <name type="scientific">Schizophyllum amplum</name>
    <dbReference type="NCBI Taxonomy" id="97359"/>
    <lineage>
        <taxon>Eukaryota</taxon>
        <taxon>Fungi</taxon>
        <taxon>Dikarya</taxon>
        <taxon>Basidiomycota</taxon>
        <taxon>Agaricomycotina</taxon>
        <taxon>Agaricomycetes</taxon>
        <taxon>Agaricomycetidae</taxon>
        <taxon>Agaricales</taxon>
        <taxon>Schizophyllaceae</taxon>
        <taxon>Schizophyllum</taxon>
    </lineage>
</organism>
<dbReference type="STRING" id="97359.A0A550CIP6"/>
<evidence type="ECO:0000256" key="5">
    <source>
        <dbReference type="ARBA" id="ARBA00022827"/>
    </source>
</evidence>
<evidence type="ECO:0000256" key="2">
    <source>
        <dbReference type="ARBA" id="ARBA00010790"/>
    </source>
</evidence>
<evidence type="ECO:0000256" key="7">
    <source>
        <dbReference type="ARBA" id="ARBA00023180"/>
    </source>
</evidence>
<evidence type="ECO:0000256" key="6">
    <source>
        <dbReference type="ARBA" id="ARBA00023002"/>
    </source>
</evidence>
<comment type="similarity">
    <text evidence="2">Belongs to the GMC oxidoreductase family.</text>
</comment>
<dbReference type="AlphaFoldDB" id="A0A550CIP6"/>
<dbReference type="SUPFAM" id="SSF51905">
    <property type="entry name" value="FAD/NAD(P)-binding domain"/>
    <property type="match status" value="1"/>
</dbReference>
<proteinExistence type="inferred from homology"/>
<dbReference type="GO" id="GO:0050660">
    <property type="term" value="F:flavin adenine dinucleotide binding"/>
    <property type="evidence" value="ECO:0007669"/>
    <property type="project" value="InterPro"/>
</dbReference>
<evidence type="ECO:0000313" key="9">
    <source>
        <dbReference type="EMBL" id="TRM64604.1"/>
    </source>
</evidence>
<evidence type="ECO:0000259" key="8">
    <source>
        <dbReference type="Pfam" id="PF05199"/>
    </source>
</evidence>
<evidence type="ECO:0000256" key="1">
    <source>
        <dbReference type="ARBA" id="ARBA00001974"/>
    </source>
</evidence>
<keyword evidence="7" id="KW-0325">Glycoprotein</keyword>
<gene>
    <name evidence="9" type="ORF">BD626DRAFT_400538</name>
</gene>
<sequence length="169" mass="18275">MQAANNYPVIGITPDPAKGHCSLGGLLQRPFSRGTVHIQSIEPRTPPVIDPEFLSKKADLALLVESVRFIRKLAATEAYKSCVTREVAPGPAVQTQEELERYVTENFQTLYHPVGTASMLPRKDGGVVDAQLKVYGTANVRVVDASVIPLHISAHTQATVYAIAEKVSA</sequence>
<name>A0A550CIP6_9AGAR</name>
<feature type="domain" description="Glucose-methanol-choline oxidoreductase C-terminal" evidence="8">
    <location>
        <begin position="30"/>
        <end position="164"/>
    </location>
</feature>
<evidence type="ECO:0000313" key="10">
    <source>
        <dbReference type="Proteomes" id="UP000320762"/>
    </source>
</evidence>
<keyword evidence="3" id="KW-0285">Flavoprotein</keyword>
<dbReference type="EMBL" id="VDMD01000007">
    <property type="protein sequence ID" value="TRM64604.1"/>
    <property type="molecule type" value="Genomic_DNA"/>
</dbReference>
<dbReference type="InterPro" id="IPR036188">
    <property type="entry name" value="FAD/NAD-bd_sf"/>
</dbReference>
<comment type="cofactor">
    <cofactor evidence="1">
        <name>FAD</name>
        <dbReference type="ChEBI" id="CHEBI:57692"/>
    </cofactor>
</comment>
<keyword evidence="10" id="KW-1185">Reference proteome</keyword>
<keyword evidence="4" id="KW-0732">Signal</keyword>
<evidence type="ECO:0000256" key="3">
    <source>
        <dbReference type="ARBA" id="ARBA00022630"/>
    </source>
</evidence>
<reference evidence="9 10" key="1">
    <citation type="journal article" date="2019" name="New Phytol.">
        <title>Comparative genomics reveals unique wood-decay strategies and fruiting body development in the Schizophyllaceae.</title>
        <authorList>
            <person name="Almasi E."/>
            <person name="Sahu N."/>
            <person name="Krizsan K."/>
            <person name="Balint B."/>
            <person name="Kovacs G.M."/>
            <person name="Kiss B."/>
            <person name="Cseklye J."/>
            <person name="Drula E."/>
            <person name="Henrissat B."/>
            <person name="Nagy I."/>
            <person name="Chovatia M."/>
            <person name="Adam C."/>
            <person name="LaButti K."/>
            <person name="Lipzen A."/>
            <person name="Riley R."/>
            <person name="Grigoriev I.V."/>
            <person name="Nagy L.G."/>
        </authorList>
    </citation>
    <scope>NUCLEOTIDE SEQUENCE [LARGE SCALE GENOMIC DNA]</scope>
    <source>
        <strain evidence="9 10">NL-1724</strain>
    </source>
</reference>
<dbReference type="PANTHER" id="PTHR11552">
    <property type="entry name" value="GLUCOSE-METHANOL-CHOLINE GMC OXIDOREDUCTASE"/>
    <property type="match status" value="1"/>
</dbReference>
<dbReference type="SUPFAM" id="SSF54373">
    <property type="entry name" value="FAD-linked reductases, C-terminal domain"/>
    <property type="match status" value="1"/>
</dbReference>
<protein>
    <submittedName>
        <fullName evidence="9">Glucose-methanol-choline oxidoreductase</fullName>
    </submittedName>
</protein>
<evidence type="ECO:0000256" key="4">
    <source>
        <dbReference type="ARBA" id="ARBA00022729"/>
    </source>
</evidence>
<dbReference type="InterPro" id="IPR012132">
    <property type="entry name" value="GMC_OxRdtase"/>
</dbReference>
<dbReference type="OrthoDB" id="269227at2759"/>
<keyword evidence="5" id="KW-0274">FAD</keyword>
<keyword evidence="6" id="KW-0560">Oxidoreductase</keyword>
<dbReference type="Pfam" id="PF05199">
    <property type="entry name" value="GMC_oxred_C"/>
    <property type="match status" value="1"/>
</dbReference>
<comment type="caution">
    <text evidence="9">The sequence shown here is derived from an EMBL/GenBank/DDBJ whole genome shotgun (WGS) entry which is preliminary data.</text>
</comment>
<dbReference type="GO" id="GO:0016614">
    <property type="term" value="F:oxidoreductase activity, acting on CH-OH group of donors"/>
    <property type="evidence" value="ECO:0007669"/>
    <property type="project" value="InterPro"/>
</dbReference>
<dbReference type="PANTHER" id="PTHR11552:SF201">
    <property type="entry name" value="GLUCOSE-METHANOL-CHOLINE OXIDOREDUCTASE N-TERMINAL DOMAIN-CONTAINING PROTEIN"/>
    <property type="match status" value="1"/>
</dbReference>
<dbReference type="Gene3D" id="3.30.560.10">
    <property type="entry name" value="Glucose Oxidase, domain 3"/>
    <property type="match status" value="1"/>
</dbReference>
<dbReference type="Proteomes" id="UP000320762">
    <property type="component" value="Unassembled WGS sequence"/>
</dbReference>
<accession>A0A550CIP6</accession>